<dbReference type="InterPro" id="IPR029903">
    <property type="entry name" value="RmlD-like-bd"/>
</dbReference>
<dbReference type="GO" id="GO:0005829">
    <property type="term" value="C:cytosol"/>
    <property type="evidence" value="ECO:0007669"/>
    <property type="project" value="TreeGrafter"/>
</dbReference>
<proteinExistence type="inferred from homology"/>
<dbReference type="UniPathway" id="UPA00124"/>
<gene>
    <name evidence="8" type="primary">rmlD</name>
    <name evidence="8" type="synonym">KL131_00012</name>
</gene>
<dbReference type="GO" id="GO:0008831">
    <property type="term" value="F:dTDP-4-dehydrorhamnose reductase activity"/>
    <property type="evidence" value="ECO:0007669"/>
    <property type="project" value="UniProtKB-EC"/>
</dbReference>
<feature type="domain" description="RmlD-like substrate binding" evidence="7">
    <location>
        <begin position="1"/>
        <end position="282"/>
    </location>
</feature>
<evidence type="ECO:0000259" key="7">
    <source>
        <dbReference type="Pfam" id="PF04321"/>
    </source>
</evidence>
<organism evidence="8">
    <name type="scientific">Klebsiella pneumoniae</name>
    <dbReference type="NCBI Taxonomy" id="573"/>
    <lineage>
        <taxon>Bacteria</taxon>
        <taxon>Pseudomonadati</taxon>
        <taxon>Pseudomonadota</taxon>
        <taxon>Gammaproteobacteria</taxon>
        <taxon>Enterobacterales</taxon>
        <taxon>Enterobacteriaceae</taxon>
        <taxon>Klebsiella/Raoultella group</taxon>
        <taxon>Klebsiella</taxon>
        <taxon>Klebsiella pneumoniae complex</taxon>
    </lineage>
</organism>
<comment type="catalytic activity">
    <reaction evidence="5 6">
        <text>dTDP-beta-L-rhamnose + NADP(+) = dTDP-4-dehydro-beta-L-rhamnose + NADPH + H(+)</text>
        <dbReference type="Rhea" id="RHEA:21796"/>
        <dbReference type="ChEBI" id="CHEBI:15378"/>
        <dbReference type="ChEBI" id="CHEBI:57510"/>
        <dbReference type="ChEBI" id="CHEBI:57783"/>
        <dbReference type="ChEBI" id="CHEBI:58349"/>
        <dbReference type="ChEBI" id="CHEBI:62830"/>
        <dbReference type="EC" id="1.1.1.133"/>
    </reaction>
</comment>
<evidence type="ECO:0000256" key="1">
    <source>
        <dbReference type="ARBA" id="ARBA00004781"/>
    </source>
</evidence>
<dbReference type="GO" id="GO:0019305">
    <property type="term" value="P:dTDP-rhamnose biosynthetic process"/>
    <property type="evidence" value="ECO:0007669"/>
    <property type="project" value="UniProtKB-UniPathway"/>
</dbReference>
<dbReference type="InterPro" id="IPR036291">
    <property type="entry name" value="NAD(P)-bd_dom_sf"/>
</dbReference>
<evidence type="ECO:0000256" key="6">
    <source>
        <dbReference type="RuleBase" id="RU364082"/>
    </source>
</evidence>
<dbReference type="NCBIfam" id="TIGR01214">
    <property type="entry name" value="rmlD"/>
    <property type="match status" value="1"/>
</dbReference>
<comment type="function">
    <text evidence="6">Catalyzes the reduction of dTDP-6-deoxy-L-lyxo-4-hexulose to yield dTDP-L-rhamnose.</text>
</comment>
<keyword evidence="6" id="KW-0560">Oxidoreductase</keyword>
<keyword evidence="6" id="KW-0521">NADP</keyword>
<dbReference type="EMBL" id="LT603707">
    <property type="protein sequence ID" value="SCA95807.1"/>
    <property type="molecule type" value="Genomic_DNA"/>
</dbReference>
<dbReference type="InterPro" id="IPR005913">
    <property type="entry name" value="dTDP_dehydrorham_reduct"/>
</dbReference>
<evidence type="ECO:0000256" key="3">
    <source>
        <dbReference type="ARBA" id="ARBA00012929"/>
    </source>
</evidence>
<evidence type="ECO:0000313" key="8">
    <source>
        <dbReference type="EMBL" id="SCA95807.1"/>
    </source>
</evidence>
<dbReference type="Gene3D" id="3.90.25.10">
    <property type="entry name" value="UDP-galactose 4-epimerase, domain 1"/>
    <property type="match status" value="1"/>
</dbReference>
<dbReference type="Pfam" id="PF04321">
    <property type="entry name" value="RmlD_sub_bind"/>
    <property type="match status" value="1"/>
</dbReference>
<accession>A0A1C3SYY6</accession>
<dbReference type="PANTHER" id="PTHR10491">
    <property type="entry name" value="DTDP-4-DEHYDRORHAMNOSE REDUCTASE"/>
    <property type="match status" value="1"/>
</dbReference>
<comment type="pathway">
    <text evidence="1 6">Carbohydrate biosynthesis; dTDP-L-rhamnose biosynthesis.</text>
</comment>
<dbReference type="AlphaFoldDB" id="A0A1C3SYY6"/>
<dbReference type="PANTHER" id="PTHR10491:SF4">
    <property type="entry name" value="METHIONINE ADENOSYLTRANSFERASE 2 SUBUNIT BETA"/>
    <property type="match status" value="1"/>
</dbReference>
<dbReference type="RefSeq" id="WP_085898293.1">
    <property type="nucleotide sequence ID" value="NZ_CP031849.1"/>
</dbReference>
<dbReference type="CDD" id="cd05254">
    <property type="entry name" value="dTDP_HR_like_SDR_e"/>
    <property type="match status" value="1"/>
</dbReference>
<reference evidence="8" key="2">
    <citation type="submission" date="2016-08" db="EMBL/GenBank/DDBJ databases">
        <title>Klebsiella loci capsule.</title>
        <authorList>
            <person name="Holt K.E."/>
            <person name="Thomson N.R."/>
        </authorList>
    </citation>
    <scope>NUCLEOTIDE SEQUENCE</scope>
    <source>
        <strain evidence="8">INF092</strain>
    </source>
</reference>
<dbReference type="Gene3D" id="3.40.50.720">
    <property type="entry name" value="NAD(P)-binding Rossmann-like Domain"/>
    <property type="match status" value="1"/>
</dbReference>
<comment type="cofactor">
    <cofactor evidence="6">
        <name>Mg(2+)</name>
        <dbReference type="ChEBI" id="CHEBI:18420"/>
    </cofactor>
    <text evidence="6">Binds 1 Mg(2+) ion per monomer.</text>
</comment>
<reference evidence="8" key="1">
    <citation type="submission" date="2016-07" db="EMBL/GenBank/DDBJ databases">
        <authorList>
            <person name="Informatics P."/>
        </authorList>
    </citation>
    <scope>NUCLEOTIDE SEQUENCE</scope>
    <source>
        <strain evidence="8">INF092</strain>
    </source>
</reference>
<sequence length="284" mass="31593">MRILLTGANGQLGRCFQDRVEAGWEVRATDANELDITNLKDVVNAIEQLKPDIVVNAAAYTAVDKAESDEVIAEAVNKTGPYNLALAAKNIGALFIHISTDYVFDGLSNKKYKENDQTNPLSIYGKTKLAGEIAVTDIYDKTIIIRTAWVFSEYGNNFVKTMIRLAKDRDQLKIVSDQFGCPTYAGDIASAIIKLIKEKAPAGIYHYCGDEETNWSDFARKIIEVAYDKQLLDSKTEVLDISTEEYPTAAIRPKYSSLDLSKIKGLNIKPSDWKKALQEVIVKL</sequence>
<evidence type="ECO:0000256" key="4">
    <source>
        <dbReference type="ARBA" id="ARBA00017099"/>
    </source>
</evidence>
<comment type="similarity">
    <text evidence="2 6">Belongs to the dTDP-4-dehydrorhamnose reductase family.</text>
</comment>
<protein>
    <recommendedName>
        <fullName evidence="4 6">dTDP-4-dehydrorhamnose reductase</fullName>
        <ecNumber evidence="3 6">1.1.1.133</ecNumber>
    </recommendedName>
</protein>
<evidence type="ECO:0000256" key="5">
    <source>
        <dbReference type="ARBA" id="ARBA00048200"/>
    </source>
</evidence>
<evidence type="ECO:0000256" key="2">
    <source>
        <dbReference type="ARBA" id="ARBA00010944"/>
    </source>
</evidence>
<dbReference type="EC" id="1.1.1.133" evidence="3 6"/>
<dbReference type="GO" id="GO:0009243">
    <property type="term" value="P:O antigen biosynthetic process"/>
    <property type="evidence" value="ECO:0007669"/>
    <property type="project" value="UniProtKB-UniPathway"/>
</dbReference>
<dbReference type="FunFam" id="3.40.50.720:FF:000159">
    <property type="entry name" value="dTDP-4-dehydrorhamnose reductase"/>
    <property type="match status" value="1"/>
</dbReference>
<dbReference type="SUPFAM" id="SSF51735">
    <property type="entry name" value="NAD(P)-binding Rossmann-fold domains"/>
    <property type="match status" value="1"/>
</dbReference>
<dbReference type="UniPathway" id="UPA00281"/>
<name>A0A1C3SYY6_KLEPN</name>